<name>S5DYJ6_9ACTN</name>
<proteinExistence type="predicted"/>
<evidence type="ECO:0000313" key="7">
    <source>
        <dbReference type="EMBL" id="AGQ20032.1"/>
    </source>
</evidence>
<feature type="transmembrane region" description="Helical" evidence="6">
    <location>
        <begin position="108"/>
        <end position="129"/>
    </location>
</feature>
<dbReference type="PANTHER" id="PTHR47089:SF1">
    <property type="entry name" value="GUANOSINE ABC TRANSPORTER PERMEASE PROTEIN NUPP"/>
    <property type="match status" value="1"/>
</dbReference>
<keyword evidence="4 6" id="KW-1133">Transmembrane helix</keyword>
<keyword evidence="2" id="KW-1003">Cell membrane</keyword>
<evidence type="ECO:0000256" key="5">
    <source>
        <dbReference type="ARBA" id="ARBA00023136"/>
    </source>
</evidence>
<accession>S5DYJ6</accession>
<evidence type="ECO:0000256" key="1">
    <source>
        <dbReference type="ARBA" id="ARBA00004651"/>
    </source>
</evidence>
<dbReference type="AlphaFoldDB" id="S5DYJ6"/>
<feature type="transmembrane region" description="Helical" evidence="6">
    <location>
        <begin position="141"/>
        <end position="161"/>
    </location>
</feature>
<feature type="transmembrane region" description="Helical" evidence="6">
    <location>
        <begin position="244"/>
        <end position="269"/>
    </location>
</feature>
<evidence type="ECO:0000256" key="4">
    <source>
        <dbReference type="ARBA" id="ARBA00022989"/>
    </source>
</evidence>
<dbReference type="PANTHER" id="PTHR47089">
    <property type="entry name" value="ABC TRANSPORTER, PERMEASE PROTEIN"/>
    <property type="match status" value="1"/>
</dbReference>
<dbReference type="InterPro" id="IPR001851">
    <property type="entry name" value="ABC_transp_permease"/>
</dbReference>
<keyword evidence="3 6" id="KW-0812">Transmembrane</keyword>
<organism evidence="7">
    <name type="scientific">Candidatus Actinomarina minuta</name>
    <dbReference type="NCBI Taxonomy" id="1389454"/>
    <lineage>
        <taxon>Bacteria</taxon>
        <taxon>Bacillati</taxon>
        <taxon>Actinomycetota</taxon>
        <taxon>Actinomycetes</taxon>
        <taxon>Candidatus Actinomarinidae</taxon>
        <taxon>Candidatus Actinomarinales</taxon>
        <taxon>Candidatus Actinomarineae</taxon>
        <taxon>Candidatus Actinomarinaceae</taxon>
        <taxon>Candidatus Actinomarina</taxon>
    </lineage>
</organism>
<sequence>MKLSLKLTTLLAPVFAIIVAFGLSTIMLYLIGEDPIETFKIMYDYGKTGKSIVSILNRSVPLYISAVAVAVGFKMGLFNIGVESQYLMGALLSAALGAAVALPSFLHITLIIFVAVISSAFWAAIAGYLKVKKGVHEVISTIMLNYIGTGIIAYLLANIFFEKVELSTTAPQTDLLPETARIPSLNAFLGIEDLPNLHGFIIGAVFIGILYYWIVWKTSLGFDLRATGSSPLAAKFSGANPARLTILAMMISGAFAGFVGIAPLTGYFFKYTTDFPSGLGFAGITVALLGRNHPVGMALGAILLSFLERSAQILDLKDVPKEIEKIMQAVIVLTVVVAYEVVKRYVTNRQIKEASKVVADD</sequence>
<keyword evidence="5 6" id="KW-0472">Membrane</keyword>
<dbReference type="GO" id="GO:0005886">
    <property type="term" value="C:plasma membrane"/>
    <property type="evidence" value="ECO:0007669"/>
    <property type="project" value="UniProtKB-SubCell"/>
</dbReference>
<evidence type="ECO:0000256" key="6">
    <source>
        <dbReference type="SAM" id="Phobius"/>
    </source>
</evidence>
<dbReference type="EMBL" id="KC811149">
    <property type="protein sequence ID" value="AGQ20032.1"/>
    <property type="molecule type" value="Genomic_DNA"/>
</dbReference>
<feature type="transmembrane region" description="Helical" evidence="6">
    <location>
        <begin position="7"/>
        <end position="31"/>
    </location>
</feature>
<feature type="transmembrane region" description="Helical" evidence="6">
    <location>
        <begin position="197"/>
        <end position="215"/>
    </location>
</feature>
<protein>
    <submittedName>
        <fullName evidence="7">ABC-type uncharacterized transport system, permease component</fullName>
    </submittedName>
</protein>
<dbReference type="Pfam" id="PF02653">
    <property type="entry name" value="BPD_transp_2"/>
    <property type="match status" value="1"/>
</dbReference>
<evidence type="ECO:0000256" key="3">
    <source>
        <dbReference type="ARBA" id="ARBA00022692"/>
    </source>
</evidence>
<evidence type="ECO:0000256" key="2">
    <source>
        <dbReference type="ARBA" id="ARBA00022475"/>
    </source>
</evidence>
<dbReference type="GO" id="GO:0022857">
    <property type="term" value="F:transmembrane transporter activity"/>
    <property type="evidence" value="ECO:0007669"/>
    <property type="project" value="InterPro"/>
</dbReference>
<dbReference type="CDD" id="cd06580">
    <property type="entry name" value="TM_PBP1_transp_TpRbsC_like"/>
    <property type="match status" value="1"/>
</dbReference>
<comment type="subcellular location">
    <subcellularLocation>
        <location evidence="1">Cell membrane</location>
        <topology evidence="1">Multi-pass membrane protein</topology>
    </subcellularLocation>
</comment>
<reference evidence="7" key="1">
    <citation type="journal article" date="2013" name="Sci. Rep.">
        <title>Metagenomics uncovers a new group of low GC and ultra-small marine Actinobacteria.</title>
        <authorList>
            <person name="Ghai R."/>
            <person name="Mizuno C.M."/>
            <person name="Picazo A."/>
            <person name="Camacho A."/>
            <person name="Rodriguez-Valera F."/>
        </authorList>
    </citation>
    <scope>NUCLEOTIDE SEQUENCE</scope>
</reference>
<feature type="transmembrane region" description="Helical" evidence="6">
    <location>
        <begin position="51"/>
        <end position="73"/>
    </location>
</feature>